<gene>
    <name evidence="7" type="ORF">Ttaiw_01791</name>
</gene>
<reference evidence="7 8" key="1">
    <citation type="submission" date="2019-07" db="EMBL/GenBank/DDBJ databases">
        <title>Tepidimonas taiwanensis I1-1 draft genome.</title>
        <authorList>
            <person name="Da Costa M.S."/>
            <person name="Froufe H.J.C."/>
            <person name="Egas C."/>
            <person name="Albuquerque L."/>
        </authorList>
    </citation>
    <scope>NUCLEOTIDE SEQUENCE [LARGE SCALE GENOMIC DNA]</scope>
    <source>
        <strain evidence="7 8">I1-1</strain>
    </source>
</reference>
<keyword evidence="3 7" id="KW-0808">Transferase</keyword>
<dbReference type="GO" id="GO:0006304">
    <property type="term" value="P:DNA modification"/>
    <property type="evidence" value="ECO:0007669"/>
    <property type="project" value="InterPro"/>
</dbReference>
<dbReference type="Pfam" id="PF07669">
    <property type="entry name" value="Eco57I"/>
    <property type="match status" value="1"/>
</dbReference>
<dbReference type="PANTHER" id="PTHR33841">
    <property type="entry name" value="DNA METHYLTRANSFERASE YEEA-RELATED"/>
    <property type="match status" value="1"/>
</dbReference>
<dbReference type="EC" id="2.1.1.72" evidence="1"/>
<evidence type="ECO:0000313" key="8">
    <source>
        <dbReference type="Proteomes" id="UP000317763"/>
    </source>
</evidence>
<dbReference type="RefSeq" id="WP_143898065.1">
    <property type="nucleotide sequence ID" value="NZ_CP083911.1"/>
</dbReference>
<dbReference type="PRINTS" id="PR00507">
    <property type="entry name" value="N12N6MTFRASE"/>
</dbReference>
<dbReference type="SUPFAM" id="SSF53335">
    <property type="entry name" value="S-adenosyl-L-methionine-dependent methyltransferases"/>
    <property type="match status" value="1"/>
</dbReference>
<evidence type="ECO:0000259" key="6">
    <source>
        <dbReference type="Pfam" id="PF07669"/>
    </source>
</evidence>
<proteinExistence type="predicted"/>
<dbReference type="InterPro" id="IPR029063">
    <property type="entry name" value="SAM-dependent_MTases_sf"/>
</dbReference>
<sequence>MQGRLFSQDFLLRGIQDTEAWKALSDADLDDFTARLRERYAGFSAGSALNEAQTEDELIEPVLDLLGWRDCWTSQVNLSQSGREDVPDFLLFADAAAKQRAMAEPADDRRARHGVALLEAKRWLRPLDRSDDSGAGNNRKRRDFGAPSSQMLRYLSRADVISDRAVKWGILTNGAIWRLYWQDARSRAEDFFEIDLAALLGVPGSQSEFDGYAPRHGIKLFWLLFGRAAFLPQSWDSQRRTFHAIALSEARLYEETVSDQLGKRVFAEVFPSLCAALAAGDLQARKTAKGAYTEDYLEELREAALVLLYRLLFLFYAEDRRLLPVMDSRYAPYSLSALRDQVAADRDAGKALSRRVANYWAVLDNLFTLIAEGDDTVGMPAYNGGLFERARAPLLARVRVPDAQLAPVIDALSRRVEDILKPRINYRDLSVAHLGSIYERLLEYRLEEEGGTLAVKKAGFARKGSGSYYTHDALVRLILDETVGRLVAQRQQKFDCLLARWRKKAHLNPADWEALDRADPASQFLELKICDPAMGSGHFLVALVDWLADRVLEAAQTSAEAVNDCPFAAHLVEQNRPWASPIAARIADIRRRILKAAKEHGWAVDERQLDDRHIVRRMILKRVVFGVDKNPMAVELAKVGLWLHTFTVGAPLSFLDHHLQCGDSLHGERLDAVRDGIRAMGALFQEGELDRLRIAARSLAAVADLTDTSIAEAHESKHLADEARQQVAPIIALLNLWRGLRWTVPGWPAVKRDKIQDDRLRSALAELFSDRYNLVGVAAQGNVGGHGEAVQAANELLAALGTLARREHFFHWEVAFPTVWKEGVGGFDAVIGNPPWDRIKLQEVEWFAERRPEIARQARAADRKRLIAQEKARNTPLWREYVAARDAAETTARVARECGDYPLLSGGDVNLYSLFVERAQSLIKPDGIVGLLTPSGIAADKGASAFFRTLTEATEDGARLAALYDFENRKVFFPDIHASFKFCALVFGGPQRRFAQSRCAFYLHDVAELASPDRVLALNAADFRLVNPNTGAAPIFRTARDADLTMRLYRVHPVLVRREGDTEHRAWPVKYVRMFDMTNDSDKFLTRAELEKAGWRPAPLNRWERDGEVALPLYEGKMVQMYDHRAADVVVNPYNLHRAAQPQAIPDAEKRQPDRYPEPQFWVRRAAVTAFGLPDTVLAFKDVTAPTNARTMIAALLPASALGNTLPVLLMPVADAALLVANLNSFVFDFLARQKVQGQHLNWYIVEQLPVIAPSAYEQTIGGVRVADFIRAEVLALSYTAHDLAPFARDLGYVNPDGSVKPPFVWDPDDRAQRMARLDALFFHLYGLDEADTDYVLSTFPIVREQDEQTYGTFRTRDLILGYLARIKAGQLSHEPLVCAAGGDAG</sequence>
<evidence type="ECO:0000256" key="1">
    <source>
        <dbReference type="ARBA" id="ARBA00011900"/>
    </source>
</evidence>
<dbReference type="PANTHER" id="PTHR33841:SF1">
    <property type="entry name" value="DNA METHYLTRANSFERASE A"/>
    <property type="match status" value="1"/>
</dbReference>
<keyword evidence="4" id="KW-0949">S-adenosyl-L-methionine</keyword>
<keyword evidence="2 7" id="KW-0489">Methyltransferase</keyword>
<dbReference type="GO" id="GO:0032259">
    <property type="term" value="P:methylation"/>
    <property type="evidence" value="ECO:0007669"/>
    <property type="project" value="UniProtKB-KW"/>
</dbReference>
<evidence type="ECO:0000256" key="3">
    <source>
        <dbReference type="ARBA" id="ARBA00022679"/>
    </source>
</evidence>
<feature type="domain" description="Type II methyltransferase M.TaqI-like" evidence="6">
    <location>
        <begin position="624"/>
        <end position="843"/>
    </location>
</feature>
<name>A0A554X4L8_9BURK</name>
<comment type="catalytic activity">
    <reaction evidence="5">
        <text>a 2'-deoxyadenosine in DNA + S-adenosyl-L-methionine = an N(6)-methyl-2'-deoxyadenosine in DNA + S-adenosyl-L-homocysteine + H(+)</text>
        <dbReference type="Rhea" id="RHEA:15197"/>
        <dbReference type="Rhea" id="RHEA-COMP:12418"/>
        <dbReference type="Rhea" id="RHEA-COMP:12419"/>
        <dbReference type="ChEBI" id="CHEBI:15378"/>
        <dbReference type="ChEBI" id="CHEBI:57856"/>
        <dbReference type="ChEBI" id="CHEBI:59789"/>
        <dbReference type="ChEBI" id="CHEBI:90615"/>
        <dbReference type="ChEBI" id="CHEBI:90616"/>
        <dbReference type="EC" id="2.1.1.72"/>
    </reaction>
</comment>
<accession>A0A554X4L8</accession>
<dbReference type="STRING" id="307486.GCA_000807215_00344"/>
<dbReference type="EMBL" id="VJOM01000020">
    <property type="protein sequence ID" value="TSE30696.1"/>
    <property type="molecule type" value="Genomic_DNA"/>
</dbReference>
<evidence type="ECO:0000313" key="7">
    <source>
        <dbReference type="EMBL" id="TSE30696.1"/>
    </source>
</evidence>
<dbReference type="OrthoDB" id="9784823at2"/>
<evidence type="ECO:0000256" key="2">
    <source>
        <dbReference type="ARBA" id="ARBA00022603"/>
    </source>
</evidence>
<organism evidence="7 8">
    <name type="scientific">Tepidimonas taiwanensis</name>
    <dbReference type="NCBI Taxonomy" id="307486"/>
    <lineage>
        <taxon>Bacteria</taxon>
        <taxon>Pseudomonadati</taxon>
        <taxon>Pseudomonadota</taxon>
        <taxon>Betaproteobacteria</taxon>
        <taxon>Burkholderiales</taxon>
        <taxon>Tepidimonas</taxon>
    </lineage>
</organism>
<dbReference type="InterPro" id="IPR050953">
    <property type="entry name" value="N4_N6_ade-DNA_methylase"/>
</dbReference>
<comment type="caution">
    <text evidence="7">The sequence shown here is derived from an EMBL/GenBank/DDBJ whole genome shotgun (WGS) entry which is preliminary data.</text>
</comment>
<dbReference type="Proteomes" id="UP000317763">
    <property type="component" value="Unassembled WGS sequence"/>
</dbReference>
<dbReference type="GO" id="GO:0009007">
    <property type="term" value="F:site-specific DNA-methyltransferase (adenine-specific) activity"/>
    <property type="evidence" value="ECO:0007669"/>
    <property type="project" value="UniProtKB-EC"/>
</dbReference>
<evidence type="ECO:0000256" key="5">
    <source>
        <dbReference type="ARBA" id="ARBA00047942"/>
    </source>
</evidence>
<dbReference type="InterPro" id="IPR011639">
    <property type="entry name" value="MethylTrfase_TaqI-like_dom"/>
</dbReference>
<evidence type="ECO:0000256" key="4">
    <source>
        <dbReference type="ARBA" id="ARBA00022691"/>
    </source>
</evidence>
<protein>
    <recommendedName>
        <fullName evidence="1">site-specific DNA-methyltransferase (adenine-specific)</fullName>
        <ecNumber evidence="1">2.1.1.72</ecNumber>
    </recommendedName>
</protein>
<keyword evidence="8" id="KW-1185">Reference proteome</keyword>
<dbReference type="Gene3D" id="3.40.50.150">
    <property type="entry name" value="Vaccinia Virus protein VP39"/>
    <property type="match status" value="2"/>
</dbReference>